<reference evidence="2 3" key="1">
    <citation type="submission" date="2013-03" db="EMBL/GenBank/DDBJ databases">
        <title>The Genome Sequence of Phialophora europaea CBS 101466.</title>
        <authorList>
            <consortium name="The Broad Institute Genomics Platform"/>
            <person name="Cuomo C."/>
            <person name="de Hoog S."/>
            <person name="Gorbushina A."/>
            <person name="Walker B."/>
            <person name="Young S.K."/>
            <person name="Zeng Q."/>
            <person name="Gargeya S."/>
            <person name="Fitzgerald M."/>
            <person name="Haas B."/>
            <person name="Abouelleil A."/>
            <person name="Allen A.W."/>
            <person name="Alvarado L."/>
            <person name="Arachchi H.M."/>
            <person name="Berlin A.M."/>
            <person name="Chapman S.B."/>
            <person name="Gainer-Dewar J."/>
            <person name="Goldberg J."/>
            <person name="Griggs A."/>
            <person name="Gujja S."/>
            <person name="Hansen M."/>
            <person name="Howarth C."/>
            <person name="Imamovic A."/>
            <person name="Ireland A."/>
            <person name="Larimer J."/>
            <person name="McCowan C."/>
            <person name="Murphy C."/>
            <person name="Pearson M."/>
            <person name="Poon T.W."/>
            <person name="Priest M."/>
            <person name="Roberts A."/>
            <person name="Saif S."/>
            <person name="Shea T."/>
            <person name="Sisk P."/>
            <person name="Sykes S."/>
            <person name="Wortman J."/>
            <person name="Nusbaum C."/>
            <person name="Birren B."/>
        </authorList>
    </citation>
    <scope>NUCLEOTIDE SEQUENCE [LARGE SCALE GENOMIC DNA]</scope>
    <source>
        <strain evidence="2 3">CBS 101466</strain>
    </source>
</reference>
<evidence type="ECO:0000313" key="3">
    <source>
        <dbReference type="Proteomes" id="UP000030752"/>
    </source>
</evidence>
<feature type="compositionally biased region" description="Basic and acidic residues" evidence="1">
    <location>
        <begin position="107"/>
        <end position="123"/>
    </location>
</feature>
<feature type="compositionally biased region" description="Low complexity" evidence="1">
    <location>
        <begin position="12"/>
        <end position="24"/>
    </location>
</feature>
<dbReference type="RefSeq" id="XP_008719845.1">
    <property type="nucleotide sequence ID" value="XM_008721623.1"/>
</dbReference>
<feature type="compositionally biased region" description="Basic and acidic residues" evidence="1">
    <location>
        <begin position="48"/>
        <end position="64"/>
    </location>
</feature>
<dbReference type="AlphaFoldDB" id="W2RMC7"/>
<feature type="region of interest" description="Disordered" evidence="1">
    <location>
        <begin position="284"/>
        <end position="310"/>
    </location>
</feature>
<dbReference type="Proteomes" id="UP000030752">
    <property type="component" value="Unassembled WGS sequence"/>
</dbReference>
<evidence type="ECO:0000256" key="1">
    <source>
        <dbReference type="SAM" id="MobiDB-lite"/>
    </source>
</evidence>
<gene>
    <name evidence="2" type="ORF">HMPREF1541_07299</name>
</gene>
<organism evidence="2 3">
    <name type="scientific">Cyphellophora europaea (strain CBS 101466)</name>
    <name type="common">Phialophora europaea</name>
    <dbReference type="NCBI Taxonomy" id="1220924"/>
    <lineage>
        <taxon>Eukaryota</taxon>
        <taxon>Fungi</taxon>
        <taxon>Dikarya</taxon>
        <taxon>Ascomycota</taxon>
        <taxon>Pezizomycotina</taxon>
        <taxon>Eurotiomycetes</taxon>
        <taxon>Chaetothyriomycetidae</taxon>
        <taxon>Chaetothyriales</taxon>
        <taxon>Cyphellophoraceae</taxon>
        <taxon>Cyphellophora</taxon>
    </lineage>
</organism>
<accession>W2RMC7</accession>
<dbReference type="HOGENOM" id="CLU_897202_0_0_1"/>
<feature type="compositionally biased region" description="Basic and acidic residues" evidence="1">
    <location>
        <begin position="189"/>
        <end position="199"/>
    </location>
</feature>
<dbReference type="EMBL" id="KB822723">
    <property type="protein sequence ID" value="ETN37676.1"/>
    <property type="molecule type" value="Genomic_DNA"/>
</dbReference>
<dbReference type="VEuPathDB" id="FungiDB:HMPREF1541_07299"/>
<sequence length="310" mass="33944">MPTLFRSKTGLTDSTTTKVKPTTGKKTDVGGMLRRVTQKFGSDSDDDLAGKKPDKIKSIKKPADFDIDSTGPISGSGVEKKKKKKSATGGILRRVTQKFGSDSDDDLAGKKPDKIKSIKKPADFDTDSPAPISAIGADKKKKKGLFGTFTAKNGADPASMSAKSKKTTPIQDFEQDAEEEQEPETPQATDERMQREAREARKKAGGNKLLKKSQRGDEITSMGKKERLARYPQGVLDDEFSGEDESEEEEFPVVQKYNKKTGTHSNVKTEGKMADAKFVYARATGQASKKTERVHGRKGARMQIDSDEEE</sequence>
<feature type="compositionally biased region" description="Basic residues" evidence="1">
    <location>
        <begin position="200"/>
        <end position="213"/>
    </location>
</feature>
<dbReference type="InParanoid" id="W2RMC7"/>
<feature type="region of interest" description="Disordered" evidence="1">
    <location>
        <begin position="1"/>
        <end position="233"/>
    </location>
</feature>
<evidence type="ECO:0000313" key="2">
    <source>
        <dbReference type="EMBL" id="ETN37676.1"/>
    </source>
</evidence>
<name>W2RMC7_CYPE1</name>
<protein>
    <submittedName>
        <fullName evidence="2">Uncharacterized protein</fullName>
    </submittedName>
</protein>
<feature type="compositionally biased region" description="Acidic residues" evidence="1">
    <location>
        <begin position="173"/>
        <end position="183"/>
    </location>
</feature>
<feature type="compositionally biased region" description="Basic and acidic residues" evidence="1">
    <location>
        <begin position="214"/>
        <end position="229"/>
    </location>
</feature>
<dbReference type="GeneID" id="19974638"/>
<proteinExistence type="predicted"/>
<keyword evidence="3" id="KW-1185">Reference proteome</keyword>